<proteinExistence type="predicted"/>
<gene>
    <name evidence="1" type="ORF">QCN29_11265</name>
</gene>
<comment type="caution">
    <text evidence="1">The sequence shown here is derived from an EMBL/GenBank/DDBJ whole genome shotgun (WGS) entry which is preliminary data.</text>
</comment>
<dbReference type="Proteomes" id="UP001223144">
    <property type="component" value="Unassembled WGS sequence"/>
</dbReference>
<reference evidence="1 2" key="1">
    <citation type="submission" date="2023-04" db="EMBL/GenBank/DDBJ databases">
        <title>Streptomyces chengmaiensis sp. nov. isolated from the stem of mangrove plant in Hainan.</title>
        <authorList>
            <person name="Huang X."/>
            <person name="Zhou S."/>
            <person name="Chu X."/>
            <person name="Xie Y."/>
            <person name="Lin Y."/>
        </authorList>
    </citation>
    <scope>NUCLEOTIDE SEQUENCE [LARGE SCALE GENOMIC DNA]</scope>
    <source>
        <strain evidence="1 2">HNM0663</strain>
    </source>
</reference>
<name>A0ABT6HL25_9ACTN</name>
<dbReference type="EMBL" id="JARWBG010000010">
    <property type="protein sequence ID" value="MDH2389361.1"/>
    <property type="molecule type" value="Genomic_DNA"/>
</dbReference>
<evidence type="ECO:0000313" key="1">
    <source>
        <dbReference type="EMBL" id="MDH2389361.1"/>
    </source>
</evidence>
<dbReference type="Pfam" id="PF14435">
    <property type="entry name" value="SUKH-4"/>
    <property type="match status" value="1"/>
</dbReference>
<dbReference type="InterPro" id="IPR025851">
    <property type="entry name" value="SUKH-4"/>
</dbReference>
<organism evidence="1 2">
    <name type="scientific">Streptomyces chengmaiensis</name>
    <dbReference type="NCBI Taxonomy" id="3040919"/>
    <lineage>
        <taxon>Bacteria</taxon>
        <taxon>Bacillati</taxon>
        <taxon>Actinomycetota</taxon>
        <taxon>Actinomycetes</taxon>
        <taxon>Kitasatosporales</taxon>
        <taxon>Streptomycetaceae</taxon>
        <taxon>Streptomyces</taxon>
    </lineage>
</organism>
<accession>A0ABT6HL25</accession>
<dbReference type="RefSeq" id="WP_279927810.1">
    <property type="nucleotide sequence ID" value="NZ_JARWBG010000010.1"/>
</dbReference>
<protein>
    <submittedName>
        <fullName evidence="1">SUKH-4 family immunity protein</fullName>
    </submittedName>
</protein>
<sequence length="192" mass="21392">MLFRLSHDDLVQAVGDAHVYRITAEAAQRYGFRDEVVDFLVNVGVPAVPDLELLFKIGPDFDAEHLCSYEQLLQLGWQVSPDVSRWVKLGYFPISMVAIDPVDGVVYQFAEGSMRPSMLHADLSSFVKTIISAAVAEGKCSELSDEEDAEVLLNEYVSAVRVSIQNIDPLPFENPHNEWNEIFGNLEAGIYA</sequence>
<evidence type="ECO:0000313" key="2">
    <source>
        <dbReference type="Proteomes" id="UP001223144"/>
    </source>
</evidence>
<keyword evidence="2" id="KW-1185">Reference proteome</keyword>